<dbReference type="InterPro" id="IPR052711">
    <property type="entry name" value="Zinc_ADH-like"/>
</dbReference>
<dbReference type="AlphaFoldDB" id="A0A248TNS7"/>
<dbReference type="InterPro" id="IPR013154">
    <property type="entry name" value="ADH-like_N"/>
</dbReference>
<proteinExistence type="predicted"/>
<dbReference type="GO" id="GO:0016491">
    <property type="term" value="F:oxidoreductase activity"/>
    <property type="evidence" value="ECO:0007669"/>
    <property type="project" value="InterPro"/>
</dbReference>
<dbReference type="PANTHER" id="PTHR45033">
    <property type="match status" value="1"/>
</dbReference>
<dbReference type="Gene3D" id="3.90.180.10">
    <property type="entry name" value="Medium-chain alcohol dehydrogenases, catalytic domain"/>
    <property type="match status" value="1"/>
</dbReference>
<evidence type="ECO:0000313" key="3">
    <source>
        <dbReference type="Proteomes" id="UP000215137"/>
    </source>
</evidence>
<dbReference type="SUPFAM" id="SSF50129">
    <property type="entry name" value="GroES-like"/>
    <property type="match status" value="1"/>
</dbReference>
<dbReference type="SUPFAM" id="SSF51735">
    <property type="entry name" value="NAD(P)-binding Rossmann-fold domains"/>
    <property type="match status" value="1"/>
</dbReference>
<dbReference type="InterPro" id="IPR011032">
    <property type="entry name" value="GroES-like_sf"/>
</dbReference>
<dbReference type="Pfam" id="PF00107">
    <property type="entry name" value="ADH_zinc_N"/>
    <property type="match status" value="1"/>
</dbReference>
<dbReference type="Proteomes" id="UP000215137">
    <property type="component" value="Chromosome"/>
</dbReference>
<dbReference type="EMBL" id="CP022983">
    <property type="protein sequence ID" value="ASV69847.1"/>
    <property type="molecule type" value="Genomic_DNA"/>
</dbReference>
<dbReference type="KEGG" id="bko:CKF48_22565"/>
<dbReference type="Pfam" id="PF08240">
    <property type="entry name" value="ADH_N"/>
    <property type="match status" value="1"/>
</dbReference>
<name>A0A248TNS7_9BACI</name>
<keyword evidence="3" id="KW-1185">Reference proteome</keyword>
<evidence type="ECO:0000313" key="2">
    <source>
        <dbReference type="EMBL" id="ASV69847.1"/>
    </source>
</evidence>
<sequence length="339" mass="35940">MKAVVLKDKMKKGNMIAPLYYEEVETPQPKKGEVLVRLHYAAVNRRDVFIRYGAYPGIAVPSVLGSDGAGVIAALGEGVSGIAVGSEVVINPGLDWGDNIDYPQAKHTVLGVPSNGTYAQYVTVPAENVLQKPSHLTLEEAAAIPLGALTAYRAVVTKGEVKPSDTVIIPGIGGGVATFALQIAVAKGATVFVTSSSDEKIAYAKELGATDGVNYRNEDWVKELKALSGGADLSIDSIGGSTFNDLIYLAKPGSKIVSFGATLGPVEQVVMPRIFFKQLHILGTTMGSASEFKSVIDFYGAHKLKPVIDGVYDLQDIESVHEKMDKGKVFGKMVLKNTA</sequence>
<dbReference type="SMART" id="SM00829">
    <property type="entry name" value="PKS_ER"/>
    <property type="match status" value="1"/>
</dbReference>
<evidence type="ECO:0000259" key="1">
    <source>
        <dbReference type="SMART" id="SM00829"/>
    </source>
</evidence>
<accession>A0A248TNS7</accession>
<reference evidence="2 3" key="1">
    <citation type="submission" date="2017-08" db="EMBL/GenBank/DDBJ databases">
        <title>Complete Genome Sequence of Bacillus kochii Oregon-R-modENCODE STRAIN BDGP4, isolated from Drosophila melanogaster gut.</title>
        <authorList>
            <person name="Wan K.H."/>
            <person name="Yu C."/>
            <person name="Park S."/>
            <person name="Hammonds A.S."/>
            <person name="Booth B.W."/>
            <person name="Celniker S.E."/>
        </authorList>
    </citation>
    <scope>NUCLEOTIDE SEQUENCE [LARGE SCALE GENOMIC DNA]</scope>
    <source>
        <strain evidence="2 3">BDGP4</strain>
    </source>
</reference>
<dbReference type="InterPro" id="IPR013149">
    <property type="entry name" value="ADH-like_C"/>
</dbReference>
<dbReference type="Gene3D" id="3.40.50.720">
    <property type="entry name" value="NAD(P)-binding Rossmann-like Domain"/>
    <property type="match status" value="1"/>
</dbReference>
<dbReference type="PANTHER" id="PTHR45033:SF3">
    <property type="entry name" value="DEHYDROGENASE, PUTATIVE (AFU_ORTHOLOGUE AFUA_2G13270)-RELATED"/>
    <property type="match status" value="1"/>
</dbReference>
<dbReference type="InterPro" id="IPR036291">
    <property type="entry name" value="NAD(P)-bd_dom_sf"/>
</dbReference>
<dbReference type="RefSeq" id="WP_095373411.1">
    <property type="nucleotide sequence ID" value="NZ_CP022983.1"/>
</dbReference>
<feature type="domain" description="Enoyl reductase (ER)" evidence="1">
    <location>
        <begin position="14"/>
        <end position="335"/>
    </location>
</feature>
<organism evidence="2 3">
    <name type="scientific">Cytobacillus kochii</name>
    <dbReference type="NCBI Taxonomy" id="859143"/>
    <lineage>
        <taxon>Bacteria</taxon>
        <taxon>Bacillati</taxon>
        <taxon>Bacillota</taxon>
        <taxon>Bacilli</taxon>
        <taxon>Bacillales</taxon>
        <taxon>Bacillaceae</taxon>
        <taxon>Cytobacillus</taxon>
    </lineage>
</organism>
<protein>
    <submittedName>
        <fullName evidence="2">Alcohol dehydrogenase</fullName>
    </submittedName>
</protein>
<dbReference type="OrthoDB" id="9787435at2"/>
<gene>
    <name evidence="2" type="ORF">CKF48_22565</name>
</gene>
<dbReference type="InterPro" id="IPR020843">
    <property type="entry name" value="ER"/>
</dbReference>